<feature type="transmembrane region" description="Helical" evidence="10">
    <location>
        <begin position="70"/>
        <end position="88"/>
    </location>
</feature>
<dbReference type="GO" id="GO:0004984">
    <property type="term" value="F:olfactory receptor activity"/>
    <property type="evidence" value="ECO:0007669"/>
    <property type="project" value="InterPro"/>
</dbReference>
<keyword evidence="9 10" id="KW-0807">Transducer</keyword>
<evidence type="ECO:0000256" key="2">
    <source>
        <dbReference type="ARBA" id="ARBA00022475"/>
    </source>
</evidence>
<organism evidence="11">
    <name type="scientific">Aulacocentrum confusum</name>
    <dbReference type="NCBI Taxonomy" id="2767324"/>
    <lineage>
        <taxon>Eukaryota</taxon>
        <taxon>Metazoa</taxon>
        <taxon>Ecdysozoa</taxon>
        <taxon>Arthropoda</taxon>
        <taxon>Hexapoda</taxon>
        <taxon>Insecta</taxon>
        <taxon>Pterygota</taxon>
        <taxon>Neoptera</taxon>
        <taxon>Endopterygota</taxon>
        <taxon>Hymenoptera</taxon>
        <taxon>Apocrita</taxon>
        <taxon>Ichneumonoidea</taxon>
        <taxon>Braconidae</taxon>
        <taxon>Macrocentrinae</taxon>
        <taxon>Aulacocentrum</taxon>
    </lineage>
</organism>
<keyword evidence="4 10" id="KW-0812">Transmembrane</keyword>
<dbReference type="Pfam" id="PF02949">
    <property type="entry name" value="7tm_6"/>
    <property type="match status" value="1"/>
</dbReference>
<evidence type="ECO:0000256" key="3">
    <source>
        <dbReference type="ARBA" id="ARBA00022606"/>
    </source>
</evidence>
<evidence type="ECO:0000313" key="11">
    <source>
        <dbReference type="EMBL" id="QNL14947.1"/>
    </source>
</evidence>
<feature type="transmembrane region" description="Helical" evidence="10">
    <location>
        <begin position="36"/>
        <end position="58"/>
    </location>
</feature>
<evidence type="ECO:0000256" key="1">
    <source>
        <dbReference type="ARBA" id="ARBA00004651"/>
    </source>
</evidence>
<evidence type="ECO:0000256" key="6">
    <source>
        <dbReference type="ARBA" id="ARBA00022989"/>
    </source>
</evidence>
<comment type="subcellular location">
    <subcellularLocation>
        <location evidence="1 10">Cell membrane</location>
        <topology evidence="1 10">Multi-pass membrane protein</topology>
    </subcellularLocation>
</comment>
<comment type="similarity">
    <text evidence="10">Belongs to the insect chemoreceptor superfamily. Heteromeric odorant receptor channel (TC 1.A.69) family.</text>
</comment>
<accession>A0A7G8Z922</accession>
<evidence type="ECO:0000256" key="9">
    <source>
        <dbReference type="ARBA" id="ARBA00023224"/>
    </source>
</evidence>
<feature type="transmembrane region" description="Helical" evidence="10">
    <location>
        <begin position="133"/>
        <end position="150"/>
    </location>
</feature>
<dbReference type="GO" id="GO:0005886">
    <property type="term" value="C:plasma membrane"/>
    <property type="evidence" value="ECO:0007669"/>
    <property type="project" value="UniProtKB-SubCell"/>
</dbReference>
<evidence type="ECO:0000256" key="10">
    <source>
        <dbReference type="RuleBase" id="RU351113"/>
    </source>
</evidence>
<dbReference type="GO" id="GO:0005549">
    <property type="term" value="F:odorant binding"/>
    <property type="evidence" value="ECO:0007669"/>
    <property type="project" value="InterPro"/>
</dbReference>
<dbReference type="InterPro" id="IPR004117">
    <property type="entry name" value="7tm6_olfct_rcpt"/>
</dbReference>
<keyword evidence="5 10" id="KW-0552">Olfaction</keyword>
<keyword evidence="6 10" id="KW-1133">Transmembrane helix</keyword>
<evidence type="ECO:0000256" key="8">
    <source>
        <dbReference type="ARBA" id="ARBA00023170"/>
    </source>
</evidence>
<sequence>MENREEFELFGSRISILFYHLKLLNRPGLLSNLQRLVSTCGIFMLLSFNFILIIAGVIDLRHVHDLPSLATRISPLFFNILGGFRWIFGMVNVKDIQKIIDQMQYCHFLCLTLDESDLNYKRYRKKKSDFKKYMSIFSGVCLISFIGGTLKWCLNPVLYDIFYGFYTESKFNSTFLRHLPFAATYPWSIDCTAKYFGTLGSQIVGGLTSALGHSTFEILNVTLLAGSCIHLEYLTETLYQETENTSTVNEFHALKFEKKLKNCIIHHREVLIYLDKTIKMFTYPMFLMCLDTTMVICLEFLEASTMKIDSRVQYIMKLTSMFEYWSVTMADLFVYCYFGTKIKELGLKVSDGLYCCDWLQSITCRNISFETSSKNAIQQMIKVSLVRAQKPIIVTGGLFPILSIEVFRALVGFAMSNALILRRVAESL</sequence>
<protein>
    <recommendedName>
        <fullName evidence="10">Odorant receptor</fullName>
    </recommendedName>
</protein>
<gene>
    <name evidence="11" type="primary">OR3</name>
</gene>
<dbReference type="EMBL" id="MT670943">
    <property type="protein sequence ID" value="QNL14947.1"/>
    <property type="molecule type" value="mRNA"/>
</dbReference>
<reference evidence="11" key="1">
    <citation type="submission" date="2020-06" db="EMBL/GenBank/DDBJ databases">
        <authorList>
            <person name="Sheng S."/>
        </authorList>
    </citation>
    <scope>NUCLEOTIDE SEQUENCE</scope>
    <source>
        <tissue evidence="11">Antenna</tissue>
    </source>
</reference>
<keyword evidence="8 10" id="KW-0675">Receptor</keyword>
<dbReference type="GO" id="GO:0007165">
    <property type="term" value="P:signal transduction"/>
    <property type="evidence" value="ECO:0007669"/>
    <property type="project" value="UniProtKB-KW"/>
</dbReference>
<dbReference type="PANTHER" id="PTHR21137:SF35">
    <property type="entry name" value="ODORANT RECEPTOR 19A-RELATED"/>
    <property type="match status" value="1"/>
</dbReference>
<proteinExistence type="evidence at transcript level"/>
<evidence type="ECO:0000256" key="7">
    <source>
        <dbReference type="ARBA" id="ARBA00023136"/>
    </source>
</evidence>
<dbReference type="AlphaFoldDB" id="A0A7G8Z922"/>
<name>A0A7G8Z922_9HYME</name>
<dbReference type="PANTHER" id="PTHR21137">
    <property type="entry name" value="ODORANT RECEPTOR"/>
    <property type="match status" value="1"/>
</dbReference>
<evidence type="ECO:0000256" key="4">
    <source>
        <dbReference type="ARBA" id="ARBA00022692"/>
    </source>
</evidence>
<comment type="caution">
    <text evidence="10">Lacks conserved residue(s) required for the propagation of feature annotation.</text>
</comment>
<keyword evidence="7 10" id="KW-0472">Membrane</keyword>
<keyword evidence="3 10" id="KW-0716">Sensory transduction</keyword>
<evidence type="ECO:0000256" key="5">
    <source>
        <dbReference type="ARBA" id="ARBA00022725"/>
    </source>
</evidence>
<keyword evidence="2" id="KW-1003">Cell membrane</keyword>